<dbReference type="PANTHER" id="PTHR21198">
    <property type="entry name" value="GLUTAMATE RACEMASE"/>
    <property type="match status" value="1"/>
</dbReference>
<dbReference type="PROSITE" id="PS00924">
    <property type="entry name" value="ASP_GLU_RACEMASE_2"/>
    <property type="match status" value="1"/>
</dbReference>
<feature type="binding site" evidence="8">
    <location>
        <begin position="45"/>
        <end position="46"/>
    </location>
    <ligand>
        <name>substrate</name>
    </ligand>
</feature>
<dbReference type="GO" id="GO:0008881">
    <property type="term" value="F:glutamate racemase activity"/>
    <property type="evidence" value="ECO:0007669"/>
    <property type="project" value="UniProtKB-UniRule"/>
</dbReference>
<comment type="caution">
    <text evidence="9">The sequence shown here is derived from an EMBL/GenBank/DDBJ whole genome shotgun (WGS) entry which is preliminary data.</text>
</comment>
<organism evidence="9 10">
    <name type="scientific">Pannus brasiliensis CCIBt3594</name>
    <dbReference type="NCBI Taxonomy" id="1427578"/>
    <lineage>
        <taxon>Bacteria</taxon>
        <taxon>Bacillati</taxon>
        <taxon>Cyanobacteriota</taxon>
        <taxon>Cyanophyceae</taxon>
        <taxon>Oscillatoriophycideae</taxon>
        <taxon>Chroococcales</taxon>
        <taxon>Microcystaceae</taxon>
        <taxon>Pannus</taxon>
    </lineage>
</organism>
<dbReference type="InterPro" id="IPR004391">
    <property type="entry name" value="Glu_race"/>
</dbReference>
<dbReference type="GO" id="GO:0071555">
    <property type="term" value="P:cell wall organization"/>
    <property type="evidence" value="ECO:0007669"/>
    <property type="project" value="UniProtKB-KW"/>
</dbReference>
<sequence length="281" mass="31328">MRESQRSPIGVFDSGVGGLTVLRELYRQLPDESILYFADTARLPYGTRSKGEIIAFVRDILDWMTERRVKMVIMACNTSSALALDEVRQEYPDLPILGVILPGAKAAVRQGKRIGIIATPATVASRAYERAIHEIDPVARVWQVPCPEFVPLIEANRIFDPYTTRVAKEYLEPLLAENIDTLVYGCTHYRHLAPVFRDLLPDSVQLIDPARSVVRAAEKELELLGLKNTDRPLPTGFTVSGDPEAFTRLSKQWLGYSPRVGKVYFPAPTVLPVPVEVPVSS</sequence>
<name>A0AAW9QL89_9CHRO</name>
<dbReference type="FunFam" id="3.40.50.1860:FF:000002">
    <property type="entry name" value="Glutamate racemase"/>
    <property type="match status" value="1"/>
</dbReference>
<dbReference type="InterPro" id="IPR001920">
    <property type="entry name" value="Asp/Glu_race"/>
</dbReference>
<dbReference type="GO" id="GO:0008360">
    <property type="term" value="P:regulation of cell shape"/>
    <property type="evidence" value="ECO:0007669"/>
    <property type="project" value="UniProtKB-KW"/>
</dbReference>
<dbReference type="SUPFAM" id="SSF53681">
    <property type="entry name" value="Aspartate/glutamate racemase"/>
    <property type="match status" value="2"/>
</dbReference>
<gene>
    <name evidence="8 9" type="primary">murI</name>
    <name evidence="9" type="ORF">V0288_15670</name>
</gene>
<comment type="pathway">
    <text evidence="8">Cell wall biogenesis; peptidoglycan biosynthesis.</text>
</comment>
<keyword evidence="5 8" id="KW-0413">Isomerase</keyword>
<dbReference type="NCBIfam" id="TIGR00067">
    <property type="entry name" value="glut_race"/>
    <property type="match status" value="1"/>
</dbReference>
<dbReference type="EMBL" id="JBAFSM010000031">
    <property type="protein sequence ID" value="MEG3438570.1"/>
    <property type="molecule type" value="Genomic_DNA"/>
</dbReference>
<dbReference type="GO" id="GO:0009252">
    <property type="term" value="P:peptidoglycan biosynthetic process"/>
    <property type="evidence" value="ECO:0007669"/>
    <property type="project" value="UniProtKB-UniRule"/>
</dbReference>
<evidence type="ECO:0000256" key="2">
    <source>
        <dbReference type="ARBA" id="ARBA00013090"/>
    </source>
</evidence>
<comment type="similarity">
    <text evidence="8">Belongs to the aspartate/glutamate racemases family.</text>
</comment>
<dbReference type="Proteomes" id="UP001328733">
    <property type="component" value="Unassembled WGS sequence"/>
</dbReference>
<keyword evidence="3 8" id="KW-0133">Cell shape</keyword>
<evidence type="ECO:0000313" key="10">
    <source>
        <dbReference type="Proteomes" id="UP001328733"/>
    </source>
</evidence>
<comment type="catalytic activity">
    <reaction evidence="1 8">
        <text>L-glutamate = D-glutamate</text>
        <dbReference type="Rhea" id="RHEA:12813"/>
        <dbReference type="ChEBI" id="CHEBI:29985"/>
        <dbReference type="ChEBI" id="CHEBI:29986"/>
        <dbReference type="EC" id="5.1.1.3"/>
    </reaction>
</comment>
<comment type="function">
    <text evidence="8">Provides the (R)-glutamate required for cell wall biosynthesis.</text>
</comment>
<dbReference type="PANTHER" id="PTHR21198:SF2">
    <property type="entry name" value="GLUTAMATE RACEMASE"/>
    <property type="match status" value="1"/>
</dbReference>
<dbReference type="HAMAP" id="MF_00258">
    <property type="entry name" value="Glu_racemase"/>
    <property type="match status" value="1"/>
</dbReference>
<feature type="active site" description="Proton donor/acceptor" evidence="8">
    <location>
        <position position="76"/>
    </location>
</feature>
<evidence type="ECO:0000256" key="3">
    <source>
        <dbReference type="ARBA" id="ARBA00022960"/>
    </source>
</evidence>
<feature type="binding site" evidence="8">
    <location>
        <begin position="187"/>
        <end position="188"/>
    </location>
    <ligand>
        <name>substrate</name>
    </ligand>
</feature>
<keyword evidence="6 8" id="KW-0961">Cell wall biogenesis/degradation</keyword>
<dbReference type="AlphaFoldDB" id="A0AAW9QL89"/>
<feature type="active site" description="Proton donor/acceptor" evidence="8">
    <location>
        <position position="186"/>
    </location>
</feature>
<dbReference type="InterPro" id="IPR015942">
    <property type="entry name" value="Asp/Glu/hydantoin_racemase"/>
</dbReference>
<dbReference type="InterPro" id="IPR033134">
    <property type="entry name" value="Asp/Glu_racemase_AS_2"/>
</dbReference>
<evidence type="ECO:0000256" key="5">
    <source>
        <dbReference type="ARBA" id="ARBA00023235"/>
    </source>
</evidence>
<reference evidence="9 10" key="1">
    <citation type="submission" date="2024-01" db="EMBL/GenBank/DDBJ databases">
        <title>Genomic insights into the taxonomy and metabolism of the cyanobacterium Pannus brasiliensis CCIBt3594.</title>
        <authorList>
            <person name="Machado M."/>
            <person name="Botero N.B."/>
            <person name="Andreote A.P.D."/>
            <person name="Feitosa A.M.T."/>
            <person name="Popin R."/>
            <person name="Sivonen K."/>
            <person name="Fiore M.F."/>
        </authorList>
    </citation>
    <scope>NUCLEOTIDE SEQUENCE [LARGE SCALE GENOMIC DNA]</scope>
    <source>
        <strain evidence="9 10">CCIBt3594</strain>
    </source>
</reference>
<evidence type="ECO:0000256" key="7">
    <source>
        <dbReference type="ARBA" id="ARBA00070053"/>
    </source>
</evidence>
<dbReference type="Gene3D" id="3.40.50.1860">
    <property type="match status" value="2"/>
</dbReference>
<evidence type="ECO:0000256" key="4">
    <source>
        <dbReference type="ARBA" id="ARBA00022984"/>
    </source>
</evidence>
<evidence type="ECO:0000313" key="9">
    <source>
        <dbReference type="EMBL" id="MEG3438570.1"/>
    </source>
</evidence>
<evidence type="ECO:0000256" key="1">
    <source>
        <dbReference type="ARBA" id="ARBA00001602"/>
    </source>
</evidence>
<evidence type="ECO:0000256" key="6">
    <source>
        <dbReference type="ARBA" id="ARBA00023316"/>
    </source>
</evidence>
<dbReference type="Pfam" id="PF01177">
    <property type="entry name" value="Asp_Glu_race"/>
    <property type="match status" value="1"/>
</dbReference>
<dbReference type="EC" id="5.1.1.3" evidence="2 8"/>
<feature type="binding site" evidence="8">
    <location>
        <begin position="13"/>
        <end position="14"/>
    </location>
    <ligand>
        <name>substrate</name>
    </ligand>
</feature>
<protein>
    <recommendedName>
        <fullName evidence="7 8">Glutamate racemase</fullName>
        <ecNumber evidence="2 8">5.1.1.3</ecNumber>
    </recommendedName>
</protein>
<dbReference type="InterPro" id="IPR018187">
    <property type="entry name" value="Asp/Glu_racemase_AS_1"/>
</dbReference>
<keyword evidence="4 8" id="KW-0573">Peptidoglycan synthesis</keyword>
<evidence type="ECO:0000256" key="8">
    <source>
        <dbReference type="HAMAP-Rule" id="MF_00258"/>
    </source>
</evidence>
<dbReference type="RefSeq" id="WP_332866050.1">
    <property type="nucleotide sequence ID" value="NZ_JBAFSM010000031.1"/>
</dbReference>
<feature type="binding site" evidence="8">
    <location>
        <begin position="77"/>
        <end position="78"/>
    </location>
    <ligand>
        <name>substrate</name>
    </ligand>
</feature>
<accession>A0AAW9QL89</accession>
<proteinExistence type="inferred from homology"/>
<dbReference type="PROSITE" id="PS00923">
    <property type="entry name" value="ASP_GLU_RACEMASE_1"/>
    <property type="match status" value="1"/>
</dbReference>
<keyword evidence="10" id="KW-1185">Reference proteome</keyword>